<dbReference type="Pfam" id="PF00595">
    <property type="entry name" value="PDZ"/>
    <property type="match status" value="5"/>
</dbReference>
<dbReference type="Pfam" id="PF00397">
    <property type="entry name" value="WW"/>
    <property type="match status" value="1"/>
</dbReference>
<dbReference type="AlphaFoldDB" id="A0A093H9Y1"/>
<feature type="domain" description="PDZ" evidence="26">
    <location>
        <begin position="776"/>
        <end position="866"/>
    </location>
</feature>
<dbReference type="Proteomes" id="UP000053584">
    <property type="component" value="Unassembled WGS sequence"/>
</dbReference>
<dbReference type="PROSITE" id="PS50106">
    <property type="entry name" value="PDZ"/>
    <property type="match status" value="5"/>
</dbReference>
<evidence type="ECO:0000313" key="27">
    <source>
        <dbReference type="EMBL" id="KFV78506.1"/>
    </source>
</evidence>
<feature type="domain" description="PDZ" evidence="26">
    <location>
        <begin position="277"/>
        <end position="346"/>
    </location>
</feature>
<proteinExistence type="inferred from homology"/>
<feature type="domain" description="PDZ" evidence="26">
    <location>
        <begin position="455"/>
        <end position="518"/>
    </location>
</feature>
<evidence type="ECO:0000256" key="18">
    <source>
        <dbReference type="ARBA" id="ARBA00023273"/>
    </source>
</evidence>
<keyword evidence="17" id="KW-0206">Cytoskeleton</keyword>
<dbReference type="SUPFAM" id="SSF50156">
    <property type="entry name" value="PDZ domain-like"/>
    <property type="match status" value="5"/>
</dbReference>
<dbReference type="FunFam" id="2.30.42.10:FF:000005">
    <property type="entry name" value="Membrane associated guanylate kinase, WW and PDZ domain containing 1"/>
    <property type="match status" value="1"/>
</dbReference>
<feature type="domain" description="PDZ" evidence="26">
    <location>
        <begin position="634"/>
        <end position="716"/>
    </location>
</feature>
<keyword evidence="9" id="KW-0597">Phosphoprotein</keyword>
<evidence type="ECO:0000256" key="6">
    <source>
        <dbReference type="ARBA" id="ARBA00007014"/>
    </source>
</evidence>
<evidence type="ECO:0000256" key="17">
    <source>
        <dbReference type="ARBA" id="ARBA00023212"/>
    </source>
</evidence>
<reference evidence="27 28" key="1">
    <citation type="submission" date="2014-04" db="EMBL/GenBank/DDBJ databases">
        <title>Genome evolution of avian class.</title>
        <authorList>
            <person name="Zhang G."/>
            <person name="Li C."/>
        </authorList>
    </citation>
    <scope>NUCLEOTIDE SEQUENCE [LARGE SCALE GENOMIC DNA]</scope>
    <source>
        <strain evidence="27">BGI_N308</strain>
    </source>
</reference>
<evidence type="ECO:0000259" key="24">
    <source>
        <dbReference type="PROSITE" id="PS50020"/>
    </source>
</evidence>
<dbReference type="PANTHER" id="PTHR10316">
    <property type="entry name" value="MEMBRANE ASSOCIATED GUANYLATE KINASE-RELATED"/>
    <property type="match status" value="1"/>
</dbReference>
<dbReference type="FunFam" id="2.30.42.10:FF:000113">
    <property type="entry name" value="Membrane associated guanylate kinase, WW and PDZ domain containing 2"/>
    <property type="match status" value="1"/>
</dbReference>
<dbReference type="PROSITE" id="PS00856">
    <property type="entry name" value="GUANYLATE_KINASE_1"/>
    <property type="match status" value="1"/>
</dbReference>
<evidence type="ECO:0000256" key="4">
    <source>
        <dbReference type="ARBA" id="ARBA00004504"/>
    </source>
</evidence>
<dbReference type="GO" id="GO:0045202">
    <property type="term" value="C:synapse"/>
    <property type="evidence" value="ECO:0007669"/>
    <property type="project" value="UniProtKB-SubCell"/>
</dbReference>
<keyword evidence="7" id="KW-1003">Cell membrane</keyword>
<dbReference type="PROSITE" id="PS01159">
    <property type="entry name" value="WW_DOMAIN_1"/>
    <property type="match status" value="2"/>
</dbReference>
<dbReference type="InterPro" id="IPR027417">
    <property type="entry name" value="P-loop_NTPase"/>
</dbReference>
<dbReference type="GO" id="GO:0030159">
    <property type="term" value="F:signaling receptor complex adaptor activity"/>
    <property type="evidence" value="ECO:0007669"/>
    <property type="project" value="TreeGrafter"/>
</dbReference>
<keyword evidence="11" id="KW-0771">Synaptosome</keyword>
<dbReference type="GO" id="GO:0007165">
    <property type="term" value="P:signal transduction"/>
    <property type="evidence" value="ECO:0007669"/>
    <property type="project" value="TreeGrafter"/>
</dbReference>
<keyword evidence="12" id="KW-0677">Repeat</keyword>
<dbReference type="Pfam" id="PF16663">
    <property type="entry name" value="MAGI_u1"/>
    <property type="match status" value="1"/>
</dbReference>
<dbReference type="FunFam" id="3.30.63.10:FF:000003">
    <property type="entry name" value="Membrane-associated guanylate kinase, WW and PDZ domain-containing protein 3 isoform 1"/>
    <property type="match status" value="1"/>
</dbReference>
<dbReference type="Gene3D" id="2.20.70.10">
    <property type="match status" value="2"/>
</dbReference>
<dbReference type="Gene3D" id="2.30.42.10">
    <property type="match status" value="5"/>
</dbReference>
<evidence type="ECO:0000256" key="7">
    <source>
        <dbReference type="ARBA" id="ARBA00022475"/>
    </source>
</evidence>
<evidence type="ECO:0000256" key="10">
    <source>
        <dbReference type="ARBA" id="ARBA00022583"/>
    </source>
</evidence>
<keyword evidence="27" id="KW-0418">Kinase</keyword>
<keyword evidence="10" id="KW-0254">Endocytosis</keyword>
<evidence type="ECO:0000256" key="19">
    <source>
        <dbReference type="ARBA" id="ARBA00034102"/>
    </source>
</evidence>
<dbReference type="SMART" id="SM00228">
    <property type="entry name" value="PDZ"/>
    <property type="match status" value="5"/>
</dbReference>
<dbReference type="GO" id="GO:0001750">
    <property type="term" value="C:photoreceptor outer segment"/>
    <property type="evidence" value="ECO:0007669"/>
    <property type="project" value="UniProtKB-SubCell"/>
</dbReference>
<dbReference type="CDD" id="cd06731">
    <property type="entry name" value="PDZ1_MAGI-1_3-like"/>
    <property type="match status" value="1"/>
</dbReference>
<feature type="domain" description="PDZ" evidence="26">
    <location>
        <begin position="1013"/>
        <end position="1095"/>
    </location>
</feature>
<evidence type="ECO:0000256" key="16">
    <source>
        <dbReference type="ARBA" id="ARBA00023136"/>
    </source>
</evidence>
<feature type="region of interest" description="Disordered" evidence="23">
    <location>
        <begin position="407"/>
        <end position="428"/>
    </location>
</feature>
<feature type="region of interest" description="Disordered" evidence="23">
    <location>
        <begin position="571"/>
        <end position="590"/>
    </location>
</feature>
<evidence type="ECO:0000256" key="12">
    <source>
        <dbReference type="ARBA" id="ARBA00022737"/>
    </source>
</evidence>
<organism evidence="27 28">
    <name type="scientific">Struthio camelus australis</name>
    <dbReference type="NCBI Taxonomy" id="441894"/>
    <lineage>
        <taxon>Eukaryota</taxon>
        <taxon>Metazoa</taxon>
        <taxon>Chordata</taxon>
        <taxon>Craniata</taxon>
        <taxon>Vertebrata</taxon>
        <taxon>Euteleostomi</taxon>
        <taxon>Archelosauria</taxon>
        <taxon>Archosauria</taxon>
        <taxon>Dinosauria</taxon>
        <taxon>Saurischia</taxon>
        <taxon>Theropoda</taxon>
        <taxon>Coelurosauria</taxon>
        <taxon>Aves</taxon>
        <taxon>Palaeognathae</taxon>
        <taxon>Struthioniformes</taxon>
        <taxon>Struthionidae</taxon>
        <taxon>Struthio</taxon>
    </lineage>
</organism>
<dbReference type="FunFam" id="2.30.42.10:FF:000006">
    <property type="entry name" value="Membrane associated guanylate kinase, WW and PDZ domain containing 1"/>
    <property type="match status" value="1"/>
</dbReference>
<comment type="subcellular location">
    <subcellularLocation>
        <location evidence="2">Cell membrane</location>
        <topology evidence="2">Peripheral membrane protein</topology>
    </subcellularLocation>
    <subcellularLocation>
        <location evidence="4">Cell projection</location>
        <location evidence="4">Cilium</location>
        <location evidence="4">Photoreceptor outer segment</location>
    </subcellularLocation>
    <subcellularLocation>
        <location evidence="1">Cytoplasm</location>
        <location evidence="1">Cytoskeleton</location>
        <location evidence="1">Microtubule organizing center</location>
        <location evidence="1">Centrosome</location>
        <location evidence="1">Centriole</location>
    </subcellularLocation>
    <subcellularLocation>
        <location evidence="5">Late endosome</location>
    </subcellularLocation>
    <subcellularLocation>
        <location evidence="3">Photoreceptor inner segment</location>
    </subcellularLocation>
    <subcellularLocation>
        <location evidence="19">Synapse</location>
        <location evidence="19">Synaptosome</location>
    </subcellularLocation>
</comment>
<feature type="compositionally biased region" description="Basic and acidic residues" evidence="23">
    <location>
        <begin position="147"/>
        <end position="157"/>
    </location>
</feature>
<dbReference type="PROSITE" id="PS50020">
    <property type="entry name" value="WW_DOMAIN_2"/>
    <property type="match status" value="2"/>
</dbReference>
<feature type="region of interest" description="Disordered" evidence="23">
    <location>
        <begin position="935"/>
        <end position="983"/>
    </location>
</feature>
<dbReference type="SMART" id="SM00456">
    <property type="entry name" value="WW"/>
    <property type="match status" value="2"/>
</dbReference>
<evidence type="ECO:0000256" key="21">
    <source>
        <dbReference type="ARBA" id="ARBA00079516"/>
    </source>
</evidence>
<evidence type="ECO:0000313" key="28">
    <source>
        <dbReference type="Proteomes" id="UP000053584"/>
    </source>
</evidence>
<evidence type="ECO:0000256" key="1">
    <source>
        <dbReference type="ARBA" id="ARBA00004114"/>
    </source>
</evidence>
<dbReference type="PANTHER" id="PTHR10316:SF27">
    <property type="entry name" value="MEMBRANE-ASSOCIATED GUANYLATE KINASE, WW AND PDZ DOMAIN-CONTAINING PROTEIN 2"/>
    <property type="match status" value="1"/>
</dbReference>
<evidence type="ECO:0000259" key="26">
    <source>
        <dbReference type="PROSITE" id="PS50106"/>
    </source>
</evidence>
<evidence type="ECO:0000256" key="20">
    <source>
        <dbReference type="ARBA" id="ARBA00070827"/>
    </source>
</evidence>
<dbReference type="CDD" id="cd06732">
    <property type="entry name" value="PDZ2_MAGI-1_3-like"/>
    <property type="match status" value="1"/>
</dbReference>
<evidence type="ECO:0000256" key="5">
    <source>
        <dbReference type="ARBA" id="ARBA00004603"/>
    </source>
</evidence>
<feature type="region of interest" description="Disordered" evidence="23">
    <location>
        <begin position="61"/>
        <end position="167"/>
    </location>
</feature>
<dbReference type="GO" id="GO:0070699">
    <property type="term" value="F:type II activin receptor binding"/>
    <property type="evidence" value="ECO:0007669"/>
    <property type="project" value="TreeGrafter"/>
</dbReference>
<dbReference type="InterPro" id="IPR036020">
    <property type="entry name" value="WW_dom_sf"/>
</dbReference>
<evidence type="ECO:0000256" key="14">
    <source>
        <dbReference type="ARBA" id="ARBA00022902"/>
    </source>
</evidence>
<dbReference type="PROSITE" id="PS50052">
    <property type="entry name" value="GUANYLATE_KINASE_2"/>
    <property type="match status" value="1"/>
</dbReference>
<protein>
    <recommendedName>
        <fullName evidence="20">Membrane-associated guanylate kinase, WW and PDZ domain-containing protein 2</fullName>
    </recommendedName>
    <alternativeName>
        <fullName evidence="22">Atrophin-1-interacting protein 1</fullName>
    </alternativeName>
    <alternativeName>
        <fullName evidence="21">Membrane-associated guanylate kinase inverted 2</fullName>
    </alternativeName>
</protein>
<evidence type="ECO:0000256" key="15">
    <source>
        <dbReference type="ARBA" id="ARBA00023018"/>
    </source>
</evidence>
<evidence type="ECO:0000256" key="3">
    <source>
        <dbReference type="ARBA" id="ARBA00004437"/>
    </source>
</evidence>
<dbReference type="SMART" id="SM00072">
    <property type="entry name" value="GuKc"/>
    <property type="match status" value="1"/>
</dbReference>
<dbReference type="Gene3D" id="3.30.63.10">
    <property type="entry name" value="Guanylate Kinase phosphate binding domain"/>
    <property type="match status" value="1"/>
</dbReference>
<dbReference type="InterPro" id="IPR036034">
    <property type="entry name" value="PDZ_sf"/>
</dbReference>
<dbReference type="CDD" id="cd00201">
    <property type="entry name" value="WW"/>
    <property type="match status" value="2"/>
</dbReference>
<keyword evidence="15" id="KW-0770">Synapse</keyword>
<dbReference type="SUPFAM" id="SSF51045">
    <property type="entry name" value="WW domain"/>
    <property type="match status" value="2"/>
</dbReference>
<feature type="region of interest" description="Disordered" evidence="23">
    <location>
        <begin position="719"/>
        <end position="747"/>
    </location>
</feature>
<keyword evidence="13" id="KW-0967">Endosome</keyword>
<feature type="domain" description="WW" evidence="24">
    <location>
        <begin position="209"/>
        <end position="242"/>
    </location>
</feature>
<dbReference type="GO" id="GO:0005911">
    <property type="term" value="C:cell-cell junction"/>
    <property type="evidence" value="ECO:0007669"/>
    <property type="project" value="TreeGrafter"/>
</dbReference>
<dbReference type="FunFam" id="2.20.70.10:FF:000001">
    <property type="entry name" value="Membrane-associated guanylate kinase, WW and PDZ domain-containing protein 1"/>
    <property type="match status" value="1"/>
</dbReference>
<evidence type="ECO:0000256" key="22">
    <source>
        <dbReference type="ARBA" id="ARBA00080410"/>
    </source>
</evidence>
<feature type="compositionally biased region" description="Polar residues" evidence="23">
    <location>
        <begin position="869"/>
        <end position="891"/>
    </location>
</feature>
<dbReference type="CDD" id="cd06734">
    <property type="entry name" value="PDZ4_MAGI-1_3-like"/>
    <property type="match status" value="1"/>
</dbReference>
<dbReference type="STRING" id="441894.ENSSCUP00000012039"/>
<evidence type="ECO:0000256" key="9">
    <source>
        <dbReference type="ARBA" id="ARBA00022553"/>
    </source>
</evidence>
<dbReference type="GO" id="GO:0046332">
    <property type="term" value="F:SMAD binding"/>
    <property type="evidence" value="ECO:0007669"/>
    <property type="project" value="TreeGrafter"/>
</dbReference>
<evidence type="ECO:0000256" key="8">
    <source>
        <dbReference type="ARBA" id="ARBA00022490"/>
    </source>
</evidence>
<dbReference type="FunFam" id="2.30.42.10:FF:000150">
    <property type="entry name" value="Membrane associated guanylate kinase, WW and PDZ domain containing 2"/>
    <property type="match status" value="1"/>
</dbReference>
<feature type="domain" description="Guanylate kinase-like" evidence="25">
    <location>
        <begin position="1"/>
        <end position="45"/>
    </location>
</feature>
<dbReference type="InterPro" id="IPR001202">
    <property type="entry name" value="WW_dom"/>
</dbReference>
<dbReference type="InterPro" id="IPR008145">
    <property type="entry name" value="GK/Ca_channel_bsu"/>
</dbReference>
<evidence type="ECO:0000259" key="25">
    <source>
        <dbReference type="PROSITE" id="PS50052"/>
    </source>
</evidence>
<name>A0A093H9Y1_STRCA</name>
<dbReference type="InterPro" id="IPR008144">
    <property type="entry name" value="Guanylate_kin-like_dom"/>
</dbReference>
<evidence type="ECO:0000256" key="2">
    <source>
        <dbReference type="ARBA" id="ARBA00004202"/>
    </source>
</evidence>
<dbReference type="GO" id="GO:0006897">
    <property type="term" value="P:endocytosis"/>
    <property type="evidence" value="ECO:0007669"/>
    <property type="project" value="UniProtKB-KW"/>
</dbReference>
<evidence type="ECO:0000256" key="23">
    <source>
        <dbReference type="SAM" id="MobiDB-lite"/>
    </source>
</evidence>
<dbReference type="GO" id="GO:0001917">
    <property type="term" value="C:photoreceptor inner segment"/>
    <property type="evidence" value="ECO:0007669"/>
    <property type="project" value="UniProtKB-SubCell"/>
</dbReference>
<feature type="region of interest" description="Disordered" evidence="23">
    <location>
        <begin position="869"/>
        <end position="903"/>
    </location>
</feature>
<keyword evidence="16" id="KW-0472">Membrane</keyword>
<dbReference type="GO" id="GO:0030425">
    <property type="term" value="C:dendrite"/>
    <property type="evidence" value="ECO:0007669"/>
    <property type="project" value="TreeGrafter"/>
</dbReference>
<feature type="domain" description="WW" evidence="24">
    <location>
        <begin position="163"/>
        <end position="196"/>
    </location>
</feature>
<keyword evidence="18" id="KW-0966">Cell projection</keyword>
<dbReference type="CDD" id="cd06735">
    <property type="entry name" value="PDZ5_MAGI-1_3-like"/>
    <property type="match status" value="1"/>
</dbReference>
<dbReference type="GO" id="GO:0043113">
    <property type="term" value="P:receptor clustering"/>
    <property type="evidence" value="ECO:0007669"/>
    <property type="project" value="TreeGrafter"/>
</dbReference>
<dbReference type="InterPro" id="IPR001478">
    <property type="entry name" value="PDZ"/>
</dbReference>
<dbReference type="GO" id="GO:0005886">
    <property type="term" value="C:plasma membrane"/>
    <property type="evidence" value="ECO:0007669"/>
    <property type="project" value="UniProtKB-SubCell"/>
</dbReference>
<keyword evidence="14" id="KW-0524">Neurogenesis</keyword>
<feature type="non-terminal residue" evidence="27">
    <location>
        <position position="1"/>
    </location>
</feature>
<dbReference type="FunFam" id="2.20.70.10:FF:000002">
    <property type="entry name" value="Membrane-associated guanylate kinase, WW and PDZ domain-containing protein 3 isoform 1"/>
    <property type="match status" value="1"/>
</dbReference>
<dbReference type="GO" id="GO:0031697">
    <property type="term" value="F:beta-1 adrenergic receptor binding"/>
    <property type="evidence" value="ECO:0007669"/>
    <property type="project" value="TreeGrafter"/>
</dbReference>
<dbReference type="FunFam" id="2.30.42.10:FF:000144">
    <property type="entry name" value="Membrane associated guanylate kinase, WW and PDZ domain containing 2"/>
    <property type="match status" value="1"/>
</dbReference>
<dbReference type="GO" id="GO:0005770">
    <property type="term" value="C:late endosome"/>
    <property type="evidence" value="ECO:0007669"/>
    <property type="project" value="UniProtKB-SubCell"/>
</dbReference>
<dbReference type="EMBL" id="KL206063">
    <property type="protein sequence ID" value="KFV78506.1"/>
    <property type="molecule type" value="Genomic_DNA"/>
</dbReference>
<dbReference type="Pfam" id="PF00625">
    <property type="entry name" value="Guanylate_kin"/>
    <property type="match status" value="1"/>
</dbReference>
<dbReference type="InterPro" id="IPR020590">
    <property type="entry name" value="Guanylate_kinase_CS"/>
</dbReference>
<gene>
    <name evidence="27" type="ORF">N308_03058</name>
</gene>
<feature type="compositionally biased region" description="Polar residues" evidence="23">
    <location>
        <begin position="121"/>
        <end position="132"/>
    </location>
</feature>
<dbReference type="GO" id="GO:0005814">
    <property type="term" value="C:centriole"/>
    <property type="evidence" value="ECO:0007669"/>
    <property type="project" value="UniProtKB-SubCell"/>
</dbReference>
<evidence type="ECO:0000256" key="11">
    <source>
        <dbReference type="ARBA" id="ARBA00022599"/>
    </source>
</evidence>
<evidence type="ECO:0000256" key="13">
    <source>
        <dbReference type="ARBA" id="ARBA00022753"/>
    </source>
</evidence>
<dbReference type="CDD" id="cd06733">
    <property type="entry name" value="PDZ3_MAGI-1_3-like"/>
    <property type="match status" value="1"/>
</dbReference>
<keyword evidence="8" id="KW-0963">Cytoplasm</keyword>
<keyword evidence="28" id="KW-1185">Reference proteome</keyword>
<keyword evidence="27" id="KW-0808">Transferase</keyword>
<dbReference type="SUPFAM" id="SSF52540">
    <property type="entry name" value="P-loop containing nucleoside triphosphate hydrolases"/>
    <property type="match status" value="1"/>
</dbReference>
<accession>A0A093H9Y1</accession>
<feature type="non-terminal residue" evidence="27">
    <location>
        <position position="1131"/>
    </location>
</feature>
<dbReference type="GO" id="GO:0016301">
    <property type="term" value="F:kinase activity"/>
    <property type="evidence" value="ECO:0007669"/>
    <property type="project" value="UniProtKB-KW"/>
</dbReference>
<comment type="similarity">
    <text evidence="6">Belongs to the MAGUK family.</text>
</comment>
<sequence>TTRPHKEGEVPGVDYIFITVEDFMELEKSGALLESGTYEDNYYGTPKPPAEPAPLLLNVTDQILPGATPGAEGKRKRNKSVSNMEKTGIEPPEEEEEERPVVNGNDVTVTPESSEHEEKSTGVSGEVSSTQPCPAPGYTQPEEAKEDMDVTKQTKPEENDDLGPLPDNWEMAYTEKGEVYFIDHNTKTTSWLDPRLAKKAKPPEECKENELPYGWEKIDDPIYGTYYVDHINRRTQFENPVLEAKRKLQQHNMPNAELGTKPMQAPGFRGMKGTFLSTTLKKSNMGFGFTIIGGDEPDEFLQVKSVIPDGPAAQDGKMETGDVIVYINEVCVLGHTHADVVKLFQSVPIGQSVNLVLCRGYPLPFDPEDPANSMVPPLAVMERPPVVVNGRHNYETYLEYISRTSQSVPDVTDRPPHSLHSIPADSQLDSTFPPPAHDDNVSMASSGATQAELMTLTIVKGAQGFGFTIADSPTGQRVKQILDIQGCPGLCEGDLIVEINQQNVQNLSHAEVVDILKECPVGSETSLIIHRGGFFSPWKTPKPMMERWENQGSPQTSLSAPAIPQNIPYPPTLHRSSFPDSTEAFDPRKPDPYELYEKSRAIYESRQQVLPRTGFRADSSGKQNKSGPDYKELDVHLRRMESGFGFRILGGDEPGQPILIGAVIAMGSADRDGRLHPGDELVYVDGIPVAGKTHRYVIDLMHNAARNGQVNLTVRRKVLPTGEPCPENGRSPGSVSTHHSSPRSDYATYANSNHAVSSSNATPPEGFTSHSLQTNDVVIHRKENEGFGFVIISSLNRPESGSTITVPHKIGRIIDGSPADRCAKLKVGDRILAVNGQSIINMPHADIVKLIKDAGLSVTLRIIPQEELNSPASAPGSEKQSPLAQQHSPLAQQPPAASTRPMPAMHGLRSIASDAAPPPRELSLPGYYRSEVKARQDVKPDIRQPPFTDYRQSSTDYRQPPLDYRHPPVMDYQQPPPLDYRQPPLIDYRQHSPDTRQYPLSDYRQPQDFDYFTVDLEKGAKGFGFSIRGGREYKMDLYVLRLAEDGPAIRNGRMRVGDQIIEINGESTRDMTHARAIELIKSGGRRVRLLLKRGTGQVPEYGMVPSSLSMCMKSDKHGSPYFYLLGHPKDT</sequence>
<dbReference type="GO" id="GO:0007399">
    <property type="term" value="P:nervous system development"/>
    <property type="evidence" value="ECO:0007669"/>
    <property type="project" value="UniProtKB-KW"/>
</dbReference>